<organism evidence="8">
    <name type="scientific">Lichtheimia ramosa</name>
    <dbReference type="NCBI Taxonomy" id="688394"/>
    <lineage>
        <taxon>Eukaryota</taxon>
        <taxon>Fungi</taxon>
        <taxon>Fungi incertae sedis</taxon>
        <taxon>Mucoromycota</taxon>
        <taxon>Mucoromycotina</taxon>
        <taxon>Mucoromycetes</taxon>
        <taxon>Mucorales</taxon>
        <taxon>Lichtheimiaceae</taxon>
        <taxon>Lichtheimia</taxon>
    </lineage>
</organism>
<feature type="compositionally biased region" description="Polar residues" evidence="6">
    <location>
        <begin position="45"/>
        <end position="68"/>
    </location>
</feature>
<dbReference type="GO" id="GO:0031124">
    <property type="term" value="P:mRNA 3'-end processing"/>
    <property type="evidence" value="ECO:0007669"/>
    <property type="project" value="InterPro"/>
</dbReference>
<evidence type="ECO:0000256" key="2">
    <source>
        <dbReference type="ARBA" id="ARBA00022737"/>
    </source>
</evidence>
<evidence type="ECO:0000256" key="1">
    <source>
        <dbReference type="ARBA" id="ARBA00004123"/>
    </source>
</evidence>
<proteinExistence type="predicted"/>
<evidence type="ECO:0000256" key="3">
    <source>
        <dbReference type="ARBA" id="ARBA00023242"/>
    </source>
</evidence>
<feature type="compositionally biased region" description="Gly residues" evidence="6">
    <location>
        <begin position="1045"/>
        <end position="1068"/>
    </location>
</feature>
<evidence type="ECO:0000313" key="8">
    <source>
        <dbReference type="EMBL" id="CDS08680.1"/>
    </source>
</evidence>
<feature type="compositionally biased region" description="Low complexity" evidence="6">
    <location>
        <begin position="897"/>
        <end position="923"/>
    </location>
</feature>
<evidence type="ECO:0000256" key="6">
    <source>
        <dbReference type="SAM" id="MobiDB-lite"/>
    </source>
</evidence>
<dbReference type="GO" id="GO:0005634">
    <property type="term" value="C:nucleus"/>
    <property type="evidence" value="ECO:0007669"/>
    <property type="project" value="UniProtKB-SubCell"/>
</dbReference>
<dbReference type="SMART" id="SM00386">
    <property type="entry name" value="HAT"/>
    <property type="match status" value="10"/>
</dbReference>
<feature type="compositionally biased region" description="Low complexity" evidence="6">
    <location>
        <begin position="8"/>
        <end position="25"/>
    </location>
</feature>
<dbReference type="InterPro" id="IPR019734">
    <property type="entry name" value="TPR_rpt"/>
</dbReference>
<feature type="region of interest" description="Disordered" evidence="6">
    <location>
        <begin position="847"/>
        <end position="982"/>
    </location>
</feature>
<feature type="compositionally biased region" description="Basic and acidic residues" evidence="6">
    <location>
        <begin position="857"/>
        <end position="868"/>
    </location>
</feature>
<feature type="compositionally biased region" description="Polar residues" evidence="6">
    <location>
        <begin position="963"/>
        <end position="973"/>
    </location>
</feature>
<feature type="domain" description="Suppressor of forked" evidence="7">
    <location>
        <begin position="239"/>
        <end position="818"/>
    </location>
</feature>
<dbReference type="AlphaFoldDB" id="A0A077WMT8"/>
<keyword evidence="4" id="KW-0802">TPR repeat</keyword>
<feature type="repeat" description="TPR" evidence="4">
    <location>
        <begin position="520"/>
        <end position="553"/>
    </location>
</feature>
<evidence type="ECO:0000256" key="5">
    <source>
        <dbReference type="SAM" id="Coils"/>
    </source>
</evidence>
<comment type="subcellular location">
    <subcellularLocation>
        <location evidence="1">Nucleus</location>
    </subcellularLocation>
</comment>
<feature type="compositionally biased region" description="Low complexity" evidence="6">
    <location>
        <begin position="148"/>
        <end position="179"/>
    </location>
</feature>
<feature type="compositionally biased region" description="Polar residues" evidence="6">
    <location>
        <begin position="94"/>
        <end position="113"/>
    </location>
</feature>
<evidence type="ECO:0000259" key="7">
    <source>
        <dbReference type="Pfam" id="PF05843"/>
    </source>
</evidence>
<dbReference type="Gene3D" id="1.25.40.1040">
    <property type="match status" value="2"/>
</dbReference>
<keyword evidence="5" id="KW-0175">Coiled coil</keyword>
<dbReference type="OrthoDB" id="26282at2759"/>
<feature type="coiled-coil region" evidence="5">
    <location>
        <begin position="581"/>
        <end position="647"/>
    </location>
</feature>
<dbReference type="InterPro" id="IPR045243">
    <property type="entry name" value="Rna14-like"/>
</dbReference>
<dbReference type="PROSITE" id="PS50005">
    <property type="entry name" value="TPR"/>
    <property type="match status" value="1"/>
</dbReference>
<dbReference type="EMBL" id="LK023326">
    <property type="protein sequence ID" value="CDS08680.1"/>
    <property type="molecule type" value="Genomic_DNA"/>
</dbReference>
<feature type="compositionally biased region" description="Polar residues" evidence="6">
    <location>
        <begin position="26"/>
        <end position="37"/>
    </location>
</feature>
<dbReference type="InterPro" id="IPR011990">
    <property type="entry name" value="TPR-like_helical_dom_sf"/>
</dbReference>
<feature type="region of interest" description="Disordered" evidence="6">
    <location>
        <begin position="1013"/>
        <end position="1115"/>
    </location>
</feature>
<evidence type="ECO:0000256" key="4">
    <source>
        <dbReference type="PROSITE-ProRule" id="PRU00339"/>
    </source>
</evidence>
<keyword evidence="2" id="KW-0677">Repeat</keyword>
<feature type="compositionally biased region" description="Polar residues" evidence="6">
    <location>
        <begin position="215"/>
        <end position="225"/>
    </location>
</feature>
<name>A0A077WMT8_9FUNG</name>
<accession>A0A077WMT8</accession>
<feature type="region of interest" description="Disordered" evidence="6">
    <location>
        <begin position="1"/>
        <end position="234"/>
    </location>
</feature>
<dbReference type="InterPro" id="IPR008847">
    <property type="entry name" value="Suf"/>
</dbReference>
<dbReference type="Pfam" id="PF05843">
    <property type="entry name" value="Suf"/>
    <property type="match status" value="1"/>
</dbReference>
<dbReference type="PANTHER" id="PTHR19980:SF0">
    <property type="entry name" value="CLEAVAGE STIMULATION FACTOR SUBUNIT 3"/>
    <property type="match status" value="1"/>
</dbReference>
<dbReference type="InterPro" id="IPR003107">
    <property type="entry name" value="HAT"/>
</dbReference>
<dbReference type="PANTHER" id="PTHR19980">
    <property type="entry name" value="RNA CLEAVAGE STIMULATION FACTOR"/>
    <property type="match status" value="1"/>
</dbReference>
<dbReference type="SUPFAM" id="SSF48452">
    <property type="entry name" value="TPR-like"/>
    <property type="match status" value="2"/>
</dbReference>
<dbReference type="GO" id="GO:0003729">
    <property type="term" value="F:mRNA binding"/>
    <property type="evidence" value="ECO:0007669"/>
    <property type="project" value="TreeGrafter"/>
</dbReference>
<reference evidence="8" key="1">
    <citation type="journal article" date="2014" name="Genome Announc.">
        <title>De novo whole-genome sequence and genome annotation of Lichtheimia ramosa.</title>
        <authorList>
            <person name="Linde J."/>
            <person name="Schwartze V."/>
            <person name="Binder U."/>
            <person name="Lass-Florl C."/>
            <person name="Voigt K."/>
            <person name="Horn F."/>
        </authorList>
    </citation>
    <scope>NUCLEOTIDE SEQUENCE</scope>
    <source>
        <strain evidence="8">JMRC FSU:6197</strain>
    </source>
</reference>
<sequence length="1115" mass="124872">MEAPTDTENPPQQENNEEQQQQQQPIETNDNAQPIEQQQEEQTLDENSQTVDATSNSMIGNDSEQQTMPGADQAVIEEDTAHKQDEATPMANPESETQPANDGPKTQEQTDTATPMDEDTSRKATDNTSSNEQQNEMDHNMSDGEPLQQQQDSQSSSTPVTSTPPTTQSSATTSSTSAPTAPPPSFISEPASWQIPPSALQVNNTSSPGLHAASPASNAYNNTHMDATPDPAANKAQAKRERLEQRIAKSQYDSNAWLALINEIQQTGDLEATRDVYERFLEVFPTASRQWLAYLELELKYSNFAEVEALFTRCLKTVLSVDLWKFYLGYIRRINQGDSGTTMTPEARAIIEKAYEYVLNNVGIDKEAGSIWADYIYFLKSAEATNTWEEQRKMDSMRRAYQKAVAIPLNNVEHLWKEYDQWENNLNRLTAKKFLGEKSAAYMTARTALREMKALTDGINRNVVPRPPQWTDKEISQLDLWKQYIQWEKNNPLQLEDESLVMERVAYAYQQAFLVLRFYPEIWYDFAMYYHEMEKPEKALNVLKQGIEVLPTSLLINFAYAEICETRRQSDDARQAFDTLLEYLDKEIEKLQTACQEEVDKIQLDADEEKANMNLSDDIDGEMREQLRARERQVKKEQDEVKNRTNEQVSKLAKACSLVWINYMRFARRTEGIKAARALFSRARKAANRTYHVFVASALMEYHNSKDATVAGKIFGLGLKQFADDPDYVCVYLDYLIQMNDDNNTRALFEKALATLPPSKSDVIWSKFLDYENKYGDLQGMQNVEKRRREALPSITNTQSFLERHSYLDVHSIEELDLGAEVRQQIPESKQAAVAAASAAAVAVAPTTAGSISATPDRARQKDGKRPLLEAVNPERYPRPDFSQWQSFKPSESRRAPTTVPTSTGVPPGRPSPVTDMAPVQVSAPPPPMAPATSAPMAGVMPPQPSMTPPTWSQGPSQPPMTAPSQPMPSSTAGLPDPVAYFVSNLPPPQTFNGPKIQAGELVDLLRNVIIPLPQQGMPPGRGPPPKPMGASQHMPPRDMPPQRGGFGGRGRGVGGYKGRGGGPGRGGKPSQKRRNRDDYDDDYGSHKGMGPNRPPPYDVFRSRQTKRHRDDPGY</sequence>
<gene>
    <name evidence="8" type="ORF">LRAMOSA10041</name>
</gene>
<keyword evidence="3" id="KW-0539">Nucleus</keyword>
<protein>
    <recommendedName>
        <fullName evidence="7">Suppressor of forked domain-containing protein</fullName>
    </recommendedName>
</protein>